<organism evidence="1 2">
    <name type="scientific">Monilinia fructicola</name>
    <name type="common">Brown rot fungus</name>
    <name type="synonym">Ciboria fructicola</name>
    <dbReference type="NCBI Taxonomy" id="38448"/>
    <lineage>
        <taxon>Eukaryota</taxon>
        <taxon>Fungi</taxon>
        <taxon>Dikarya</taxon>
        <taxon>Ascomycota</taxon>
        <taxon>Pezizomycotina</taxon>
        <taxon>Leotiomycetes</taxon>
        <taxon>Helotiales</taxon>
        <taxon>Sclerotiniaceae</taxon>
        <taxon>Monilinia</taxon>
    </lineage>
</organism>
<name>A0A5M9JT69_MONFR</name>
<comment type="caution">
    <text evidence="1">The sequence shown here is derived from an EMBL/GenBank/DDBJ whole genome shotgun (WGS) entry which is preliminary data.</text>
</comment>
<evidence type="ECO:0000313" key="2">
    <source>
        <dbReference type="Proteomes" id="UP000322873"/>
    </source>
</evidence>
<proteinExistence type="predicted"/>
<sequence length="116" mass="13380">MGSLVMSTRYFTFSAVKNLTSKPGGVHSSLYSIGIRHHECLCLPTLTPSLNLVFIQSFIHPKQNLLIQIMHSCTSWKLLFLDAPRVHMYTLHSMYRGMMVRFSVSLYLCEKNLHIY</sequence>
<reference evidence="1 2" key="1">
    <citation type="submission" date="2019-06" db="EMBL/GenBank/DDBJ databases">
        <title>Genome Sequence of the Brown Rot Fungal Pathogen Monilinia fructicola.</title>
        <authorList>
            <person name="De Miccolis Angelini R.M."/>
            <person name="Landi L."/>
            <person name="Abate D."/>
            <person name="Pollastro S."/>
            <person name="Romanazzi G."/>
            <person name="Faretra F."/>
        </authorList>
    </citation>
    <scope>NUCLEOTIDE SEQUENCE [LARGE SCALE GENOMIC DNA]</scope>
    <source>
        <strain evidence="1 2">Mfrc123</strain>
    </source>
</reference>
<dbReference type="Proteomes" id="UP000322873">
    <property type="component" value="Unassembled WGS sequence"/>
</dbReference>
<keyword evidence="2" id="KW-1185">Reference proteome</keyword>
<dbReference type="EMBL" id="VICG01000007">
    <property type="protein sequence ID" value="KAA8570095.1"/>
    <property type="molecule type" value="Genomic_DNA"/>
</dbReference>
<evidence type="ECO:0000313" key="1">
    <source>
        <dbReference type="EMBL" id="KAA8570095.1"/>
    </source>
</evidence>
<gene>
    <name evidence="1" type="ORF">EYC84_002428</name>
</gene>
<dbReference type="AlphaFoldDB" id="A0A5M9JT69"/>
<accession>A0A5M9JT69</accession>
<protein>
    <submittedName>
        <fullName evidence="1">Uncharacterized protein</fullName>
    </submittedName>
</protein>